<evidence type="ECO:0000256" key="1">
    <source>
        <dbReference type="ARBA" id="ARBA00022801"/>
    </source>
</evidence>
<dbReference type="GO" id="GO:0052689">
    <property type="term" value="F:carboxylic ester hydrolase activity"/>
    <property type="evidence" value="ECO:0007669"/>
    <property type="project" value="InterPro"/>
</dbReference>
<keyword evidence="6" id="KW-1185">Reference proteome</keyword>
<dbReference type="PIRSF" id="PIRSF017388">
    <property type="entry name" value="Esterase_lipase"/>
    <property type="match status" value="1"/>
</dbReference>
<evidence type="ECO:0000259" key="4">
    <source>
        <dbReference type="Pfam" id="PF12146"/>
    </source>
</evidence>
<dbReference type="OrthoDB" id="9786110at2"/>
<dbReference type="PANTHER" id="PTHR43798">
    <property type="entry name" value="MONOACYLGLYCEROL LIPASE"/>
    <property type="match status" value="1"/>
</dbReference>
<dbReference type="Proteomes" id="UP000199087">
    <property type="component" value="Unassembled WGS sequence"/>
</dbReference>
<organism evidence="5 6">
    <name type="scientific">Neobacillus massiliamazoniensis</name>
    <dbReference type="NCBI Taxonomy" id="1499688"/>
    <lineage>
        <taxon>Bacteria</taxon>
        <taxon>Bacillati</taxon>
        <taxon>Bacillota</taxon>
        <taxon>Bacilli</taxon>
        <taxon>Bacillales</taxon>
        <taxon>Bacillaceae</taxon>
        <taxon>Neobacillus</taxon>
    </lineage>
</organism>
<evidence type="ECO:0000256" key="2">
    <source>
        <dbReference type="PIRSR" id="PIRSR017388-1"/>
    </source>
</evidence>
<protein>
    <submittedName>
        <fullName evidence="5">Carboxylesterase</fullName>
    </submittedName>
</protein>
<reference evidence="6" key="1">
    <citation type="submission" date="2015-05" db="EMBL/GenBank/DDBJ databases">
        <authorList>
            <person name="Urmite Genomes"/>
        </authorList>
    </citation>
    <scope>NUCLEOTIDE SEQUENCE [LARGE SCALE GENOMIC DNA]</scope>
    <source>
        <strain evidence="6">LF1</strain>
    </source>
</reference>
<dbReference type="EMBL" id="CVRB01000006">
    <property type="protein sequence ID" value="CRK84928.1"/>
    <property type="molecule type" value="Genomic_DNA"/>
</dbReference>
<feature type="active site" description="Nucleophile" evidence="2">
    <location>
        <position position="80"/>
    </location>
</feature>
<name>A0A0U1P437_9BACI</name>
<dbReference type="SUPFAM" id="SSF53474">
    <property type="entry name" value="alpha/beta-Hydrolases"/>
    <property type="match status" value="1"/>
</dbReference>
<accession>A0A0U1P437</accession>
<dbReference type="InterPro" id="IPR022742">
    <property type="entry name" value="Hydrolase_4"/>
</dbReference>
<dbReference type="GO" id="GO:0016020">
    <property type="term" value="C:membrane"/>
    <property type="evidence" value="ECO:0007669"/>
    <property type="project" value="TreeGrafter"/>
</dbReference>
<feature type="active site" description="Charge relay system" evidence="2">
    <location>
        <position position="209"/>
    </location>
</feature>
<sequence>MNEELCIIIHGFAGNPWEVEPLAYALEKKGYEVMTPLLPGHNLDKAKMEKITSLNWITMIEKIVKQAIEENKKIHMIGFSMGSMIASIMASRYEISTLVLLSPPVYVLTPSVLKTRLGRFFQHNEKKRSVSVHLSPKNQPFIRSIPVYNLFQFQKIVRQAKRIFRHISIPICIIHGQKDEIVDPRSSQWIFHTVSSIEKEMHHLPRSKHHICRDCEIDTVVKIVENFLKRHHES</sequence>
<feature type="active site" description="Charge relay system" evidence="2">
    <location>
        <position position="179"/>
    </location>
</feature>
<dbReference type="InterPro" id="IPR012354">
    <property type="entry name" value="Esterase_lipase"/>
</dbReference>
<dbReference type="InterPro" id="IPR029058">
    <property type="entry name" value="AB_hydrolase_fold"/>
</dbReference>
<gene>
    <name evidence="5" type="ORF">BN000_04987</name>
</gene>
<evidence type="ECO:0000313" key="6">
    <source>
        <dbReference type="Proteomes" id="UP000199087"/>
    </source>
</evidence>
<dbReference type="Pfam" id="PF12146">
    <property type="entry name" value="Hydrolase_4"/>
    <property type="match status" value="1"/>
</dbReference>
<dbReference type="Gene3D" id="3.40.50.1820">
    <property type="entry name" value="alpha/beta hydrolase"/>
    <property type="match status" value="1"/>
</dbReference>
<proteinExistence type="predicted"/>
<dbReference type="RefSeq" id="WP_090639399.1">
    <property type="nucleotide sequence ID" value="NZ_CVRB01000006.1"/>
</dbReference>
<dbReference type="AlphaFoldDB" id="A0A0U1P437"/>
<feature type="binding site" evidence="3">
    <location>
        <position position="12"/>
    </location>
    <ligand>
        <name>substrate</name>
    </ligand>
</feature>
<dbReference type="PANTHER" id="PTHR43798:SF31">
    <property type="entry name" value="AB HYDROLASE SUPERFAMILY PROTEIN YCLE"/>
    <property type="match status" value="1"/>
</dbReference>
<feature type="domain" description="Serine aminopeptidase S33" evidence="4">
    <location>
        <begin position="4"/>
        <end position="215"/>
    </location>
</feature>
<dbReference type="InterPro" id="IPR050266">
    <property type="entry name" value="AB_hydrolase_sf"/>
</dbReference>
<evidence type="ECO:0000313" key="5">
    <source>
        <dbReference type="EMBL" id="CRK84928.1"/>
    </source>
</evidence>
<keyword evidence="1" id="KW-0378">Hydrolase</keyword>
<feature type="binding site" evidence="3">
    <location>
        <position position="81"/>
    </location>
    <ligand>
        <name>substrate</name>
    </ligand>
</feature>
<evidence type="ECO:0000256" key="3">
    <source>
        <dbReference type="PIRSR" id="PIRSR017388-2"/>
    </source>
</evidence>